<feature type="transmembrane region" description="Helical" evidence="21">
    <location>
        <begin position="257"/>
        <end position="282"/>
    </location>
</feature>
<proteinExistence type="inferred from homology"/>
<dbReference type="NCBIfam" id="TIGR02614">
    <property type="entry name" value="ftsW"/>
    <property type="match status" value="1"/>
</dbReference>
<comment type="catalytic activity">
    <reaction evidence="20">
        <text>[GlcNAc-(1-&gt;4)-Mur2Ac(oyl-L-Ala-gamma-D-Glu-L-Lys-D-Ala-D-Ala)](n)-di-trans,octa-cis-undecaprenyl diphosphate + beta-D-GlcNAc-(1-&gt;4)-Mur2Ac(oyl-L-Ala-gamma-D-Glu-L-Lys-D-Ala-D-Ala)-di-trans,octa-cis-undecaprenyl diphosphate = [GlcNAc-(1-&gt;4)-Mur2Ac(oyl-L-Ala-gamma-D-Glu-L-Lys-D-Ala-D-Ala)](n+1)-di-trans,octa-cis-undecaprenyl diphosphate + di-trans,octa-cis-undecaprenyl diphosphate + H(+)</text>
        <dbReference type="Rhea" id="RHEA:23708"/>
        <dbReference type="Rhea" id="RHEA-COMP:9602"/>
        <dbReference type="Rhea" id="RHEA-COMP:9603"/>
        <dbReference type="ChEBI" id="CHEBI:15378"/>
        <dbReference type="ChEBI" id="CHEBI:58405"/>
        <dbReference type="ChEBI" id="CHEBI:60033"/>
        <dbReference type="ChEBI" id="CHEBI:78435"/>
        <dbReference type="EC" id="2.4.99.28"/>
    </reaction>
</comment>
<keyword evidence="6" id="KW-0808">Transferase</keyword>
<comment type="subcellular location">
    <subcellularLocation>
        <location evidence="1">Cell membrane</location>
        <topology evidence="1">Multi-pass membrane protein</topology>
    </subcellularLocation>
</comment>
<evidence type="ECO:0000256" key="2">
    <source>
        <dbReference type="ARBA" id="ARBA00004752"/>
    </source>
</evidence>
<dbReference type="EMBL" id="LCOQ01000014">
    <property type="protein sequence ID" value="KKU80651.1"/>
    <property type="molecule type" value="Genomic_DNA"/>
</dbReference>
<dbReference type="GO" id="GO:0032153">
    <property type="term" value="C:cell division site"/>
    <property type="evidence" value="ECO:0007669"/>
    <property type="project" value="TreeGrafter"/>
</dbReference>
<feature type="transmembrane region" description="Helical" evidence="21">
    <location>
        <begin position="138"/>
        <end position="171"/>
    </location>
</feature>
<comment type="pathway">
    <text evidence="2">Cell wall biogenesis; peptidoglycan biosynthesis.</text>
</comment>
<evidence type="ECO:0000256" key="15">
    <source>
        <dbReference type="ARBA" id="ARBA00033270"/>
    </source>
</evidence>
<feature type="transmembrane region" description="Helical" evidence="21">
    <location>
        <begin position="177"/>
        <end position="200"/>
    </location>
</feature>
<sequence length="356" mass="38378">MKSRVSDRLLLVIVSVICVVGILMVYNSSVAIAQRDFSDQYYFAKEQLKWLLVGSIGLIIAAKIDYTRWYQWSLPLLLGTIVLLLAVFVPGIGVGAQGAHRWINLGFTTLQPAELAKFSIIIYLSAWLSKPEKGRFGAFALLMAMVVGLVVIEPDLGTAVVILAVSVLMYYYSGAPIVHFLVMIPVLVAGGGVLAIVAPYRFARLTTFFNPQADPLGASYQIRQILLALGSGGLFGVGIGKSRQKYEYLPEANTDSIFAIIGEELGFVGSVVIIGLLLMLIWRGFRIAKYAPDSFGRLLALGIASWIAVQAGINLSAMVALVPLTGIPLPFISYGGSSLIILLVSVGILLNISKHS</sequence>
<gene>
    <name evidence="22" type="ORF">UY08_C0014G0003</name>
</gene>
<evidence type="ECO:0000256" key="18">
    <source>
        <dbReference type="ARBA" id="ARBA00041418"/>
    </source>
</evidence>
<keyword evidence="7 21" id="KW-0812">Transmembrane</keyword>
<evidence type="ECO:0000256" key="21">
    <source>
        <dbReference type="SAM" id="Phobius"/>
    </source>
</evidence>
<name>A0A0G1TFX9_9BACT</name>
<feature type="transmembrane region" description="Helical" evidence="21">
    <location>
        <begin position="220"/>
        <end position="237"/>
    </location>
</feature>
<feature type="transmembrane region" description="Helical" evidence="21">
    <location>
        <begin position="294"/>
        <end position="319"/>
    </location>
</feature>
<reference evidence="22 23" key="1">
    <citation type="journal article" date="2015" name="Nature">
        <title>rRNA introns, odd ribosomes, and small enigmatic genomes across a large radiation of phyla.</title>
        <authorList>
            <person name="Brown C.T."/>
            <person name="Hug L.A."/>
            <person name="Thomas B.C."/>
            <person name="Sharon I."/>
            <person name="Castelle C.J."/>
            <person name="Singh A."/>
            <person name="Wilkins M.J."/>
            <person name="Williams K.H."/>
            <person name="Banfield J.F."/>
        </authorList>
    </citation>
    <scope>NUCLEOTIDE SEQUENCE [LARGE SCALE GENOMIC DNA]</scope>
</reference>
<dbReference type="EC" id="2.4.99.28" evidence="19"/>
<keyword evidence="10 21" id="KW-1133">Transmembrane helix</keyword>
<dbReference type="GO" id="GO:0008955">
    <property type="term" value="F:peptidoglycan glycosyltransferase activity"/>
    <property type="evidence" value="ECO:0007669"/>
    <property type="project" value="UniProtKB-EC"/>
</dbReference>
<dbReference type="GO" id="GO:0005886">
    <property type="term" value="C:plasma membrane"/>
    <property type="evidence" value="ECO:0007669"/>
    <property type="project" value="UniProtKB-SubCell"/>
</dbReference>
<dbReference type="GO" id="GO:0071555">
    <property type="term" value="P:cell wall organization"/>
    <property type="evidence" value="ECO:0007669"/>
    <property type="project" value="UniProtKB-KW"/>
</dbReference>
<evidence type="ECO:0000256" key="14">
    <source>
        <dbReference type="ARBA" id="ARBA00032370"/>
    </source>
</evidence>
<evidence type="ECO:0000256" key="1">
    <source>
        <dbReference type="ARBA" id="ARBA00004651"/>
    </source>
</evidence>
<evidence type="ECO:0000256" key="16">
    <source>
        <dbReference type="ARBA" id="ARBA00038053"/>
    </source>
</evidence>
<dbReference type="Pfam" id="PF01098">
    <property type="entry name" value="FTSW_RODA_SPOVE"/>
    <property type="match status" value="1"/>
</dbReference>
<evidence type="ECO:0000256" key="6">
    <source>
        <dbReference type="ARBA" id="ARBA00022679"/>
    </source>
</evidence>
<evidence type="ECO:0000313" key="22">
    <source>
        <dbReference type="EMBL" id="KKU80651.1"/>
    </source>
</evidence>
<evidence type="ECO:0000256" key="19">
    <source>
        <dbReference type="ARBA" id="ARBA00044770"/>
    </source>
</evidence>
<keyword evidence="5" id="KW-0328">Glycosyltransferase</keyword>
<evidence type="ECO:0000256" key="8">
    <source>
        <dbReference type="ARBA" id="ARBA00022960"/>
    </source>
</evidence>
<feature type="transmembrane region" description="Helical" evidence="21">
    <location>
        <begin position="331"/>
        <end position="352"/>
    </location>
</feature>
<dbReference type="AlphaFoldDB" id="A0A0G1TFX9"/>
<keyword evidence="13" id="KW-0961">Cell wall biogenesis/degradation</keyword>
<keyword evidence="8" id="KW-0133">Cell shape</keyword>
<evidence type="ECO:0000256" key="10">
    <source>
        <dbReference type="ARBA" id="ARBA00022989"/>
    </source>
</evidence>
<evidence type="ECO:0000256" key="7">
    <source>
        <dbReference type="ARBA" id="ARBA00022692"/>
    </source>
</evidence>
<keyword evidence="12" id="KW-0131">Cell cycle</keyword>
<evidence type="ECO:0000256" key="5">
    <source>
        <dbReference type="ARBA" id="ARBA00022676"/>
    </source>
</evidence>
<dbReference type="Proteomes" id="UP000034212">
    <property type="component" value="Unassembled WGS sequence"/>
</dbReference>
<evidence type="ECO:0000256" key="20">
    <source>
        <dbReference type="ARBA" id="ARBA00049902"/>
    </source>
</evidence>
<evidence type="ECO:0000256" key="13">
    <source>
        <dbReference type="ARBA" id="ARBA00023316"/>
    </source>
</evidence>
<dbReference type="PANTHER" id="PTHR30474:SF2">
    <property type="entry name" value="PEPTIDOGLYCAN GLYCOSYLTRANSFERASE FTSW-RELATED"/>
    <property type="match status" value="1"/>
</dbReference>
<dbReference type="GO" id="GO:0008360">
    <property type="term" value="P:regulation of cell shape"/>
    <property type="evidence" value="ECO:0007669"/>
    <property type="project" value="UniProtKB-KW"/>
</dbReference>
<comment type="similarity">
    <text evidence="16">Belongs to the SEDS family. FtsW subfamily.</text>
</comment>
<keyword evidence="4 22" id="KW-0132">Cell division</keyword>
<dbReference type="InterPro" id="IPR013437">
    <property type="entry name" value="FtsW"/>
</dbReference>
<comment type="caution">
    <text evidence="22">The sequence shown here is derived from an EMBL/GenBank/DDBJ whole genome shotgun (WGS) entry which is preliminary data.</text>
</comment>
<feature type="transmembrane region" description="Helical" evidence="21">
    <location>
        <begin position="9"/>
        <end position="27"/>
    </location>
</feature>
<evidence type="ECO:0000256" key="17">
    <source>
        <dbReference type="ARBA" id="ARBA00041185"/>
    </source>
</evidence>
<keyword evidence="3" id="KW-1003">Cell membrane</keyword>
<keyword evidence="11 21" id="KW-0472">Membrane</keyword>
<evidence type="ECO:0000256" key="9">
    <source>
        <dbReference type="ARBA" id="ARBA00022984"/>
    </source>
</evidence>
<evidence type="ECO:0000256" key="12">
    <source>
        <dbReference type="ARBA" id="ARBA00023306"/>
    </source>
</evidence>
<protein>
    <recommendedName>
        <fullName evidence="17">Probable peptidoglycan glycosyltransferase FtsW</fullName>
        <ecNumber evidence="19">2.4.99.28</ecNumber>
    </recommendedName>
    <alternativeName>
        <fullName evidence="18">Cell division protein FtsW</fullName>
    </alternativeName>
    <alternativeName>
        <fullName evidence="15">Cell wall polymerase</fullName>
    </alternativeName>
    <alternativeName>
        <fullName evidence="14">Peptidoglycan polymerase</fullName>
    </alternativeName>
</protein>
<evidence type="ECO:0000256" key="4">
    <source>
        <dbReference type="ARBA" id="ARBA00022618"/>
    </source>
</evidence>
<feature type="transmembrane region" description="Helical" evidence="21">
    <location>
        <begin position="76"/>
        <end position="96"/>
    </location>
</feature>
<evidence type="ECO:0000256" key="11">
    <source>
        <dbReference type="ARBA" id="ARBA00023136"/>
    </source>
</evidence>
<feature type="transmembrane region" description="Helical" evidence="21">
    <location>
        <begin position="102"/>
        <end position="126"/>
    </location>
</feature>
<dbReference type="GO" id="GO:0051301">
    <property type="term" value="P:cell division"/>
    <property type="evidence" value="ECO:0007669"/>
    <property type="project" value="UniProtKB-KW"/>
</dbReference>
<dbReference type="PANTHER" id="PTHR30474">
    <property type="entry name" value="CELL CYCLE PROTEIN"/>
    <property type="match status" value="1"/>
</dbReference>
<dbReference type="GO" id="GO:0009252">
    <property type="term" value="P:peptidoglycan biosynthetic process"/>
    <property type="evidence" value="ECO:0007669"/>
    <property type="project" value="UniProtKB-KW"/>
</dbReference>
<dbReference type="GO" id="GO:0015648">
    <property type="term" value="F:lipid-linked peptidoglycan transporter activity"/>
    <property type="evidence" value="ECO:0007669"/>
    <property type="project" value="TreeGrafter"/>
</dbReference>
<keyword evidence="9" id="KW-0573">Peptidoglycan synthesis</keyword>
<accession>A0A0G1TFX9</accession>
<evidence type="ECO:0000256" key="3">
    <source>
        <dbReference type="ARBA" id="ARBA00022475"/>
    </source>
</evidence>
<dbReference type="InterPro" id="IPR001182">
    <property type="entry name" value="FtsW/RodA"/>
</dbReference>
<organism evidence="22 23">
    <name type="scientific">Candidatus Gottesmanbacteria bacterium GW2011_GWA1_47_8</name>
    <dbReference type="NCBI Taxonomy" id="1618438"/>
    <lineage>
        <taxon>Bacteria</taxon>
        <taxon>Candidatus Gottesmaniibacteriota</taxon>
    </lineage>
</organism>
<evidence type="ECO:0000313" key="23">
    <source>
        <dbReference type="Proteomes" id="UP000034212"/>
    </source>
</evidence>